<dbReference type="InterPro" id="IPR006101">
    <property type="entry name" value="Glyco_hydro_2"/>
</dbReference>
<dbReference type="InterPro" id="IPR023232">
    <property type="entry name" value="Glyco_hydro_2_AS"/>
</dbReference>
<dbReference type="InterPro" id="IPR013783">
    <property type="entry name" value="Ig-like_fold"/>
</dbReference>
<dbReference type="Gene3D" id="3.20.20.80">
    <property type="entry name" value="Glycosidases"/>
    <property type="match status" value="1"/>
</dbReference>
<dbReference type="EMBL" id="CP138333">
    <property type="protein sequence ID" value="WZX28791.1"/>
    <property type="molecule type" value="Genomic_DNA"/>
</dbReference>
<dbReference type="Pfam" id="PF02837">
    <property type="entry name" value="Glyco_hydro_2_N"/>
    <property type="match status" value="1"/>
</dbReference>
<evidence type="ECO:0000256" key="6">
    <source>
        <dbReference type="RuleBase" id="RU361154"/>
    </source>
</evidence>
<feature type="domain" description="Glycoside hydrolase family 2 immunoglobulin-like beta-sandwich" evidence="7">
    <location>
        <begin position="184"/>
        <end position="276"/>
    </location>
</feature>
<feature type="domain" description="Glycoside hydrolase family 2 catalytic" evidence="8">
    <location>
        <begin position="278"/>
        <end position="593"/>
    </location>
</feature>
<dbReference type="SUPFAM" id="SSF49785">
    <property type="entry name" value="Galactose-binding domain-like"/>
    <property type="match status" value="1"/>
</dbReference>
<dbReference type="Gene3D" id="2.60.40.10">
    <property type="entry name" value="Immunoglobulins"/>
    <property type="match status" value="1"/>
</dbReference>
<dbReference type="InterPro" id="IPR006103">
    <property type="entry name" value="Glyco_hydro_2_cat"/>
</dbReference>
<name>A0ABZ3CHD6_9STAP</name>
<keyword evidence="4 6" id="KW-0378">Hydrolase</keyword>
<dbReference type="InterPro" id="IPR036156">
    <property type="entry name" value="Beta-gal/glucu_dom_sf"/>
</dbReference>
<protein>
    <recommendedName>
        <fullName evidence="3">Beta-glucuronidase</fullName>
        <ecNumber evidence="2">3.2.1.31</ecNumber>
    </recommendedName>
</protein>
<feature type="domain" description="Glycosyl hydrolases family 2 sugar binding" evidence="9">
    <location>
        <begin position="14"/>
        <end position="181"/>
    </location>
</feature>
<comment type="similarity">
    <text evidence="1 6">Belongs to the glycosyl hydrolase 2 family.</text>
</comment>
<dbReference type="PRINTS" id="PR00132">
    <property type="entry name" value="GLHYDRLASE2"/>
</dbReference>
<organism evidence="10 11">
    <name type="scientific">Salinicoccus bachuensis</name>
    <dbReference type="NCBI Taxonomy" id="3136731"/>
    <lineage>
        <taxon>Bacteria</taxon>
        <taxon>Bacillati</taxon>
        <taxon>Bacillota</taxon>
        <taxon>Bacilli</taxon>
        <taxon>Bacillales</taxon>
        <taxon>Staphylococcaceae</taxon>
        <taxon>Salinicoccus</taxon>
    </lineage>
</organism>
<evidence type="ECO:0000259" key="7">
    <source>
        <dbReference type="Pfam" id="PF00703"/>
    </source>
</evidence>
<dbReference type="RefSeq" id="WP_342387367.1">
    <property type="nucleotide sequence ID" value="NZ_CP138333.2"/>
</dbReference>
<dbReference type="PANTHER" id="PTHR10066">
    <property type="entry name" value="BETA-GLUCURONIDASE"/>
    <property type="match status" value="1"/>
</dbReference>
<evidence type="ECO:0000256" key="5">
    <source>
        <dbReference type="ARBA" id="ARBA00023295"/>
    </source>
</evidence>
<dbReference type="InterPro" id="IPR017853">
    <property type="entry name" value="GH"/>
</dbReference>
<proteinExistence type="inferred from homology"/>
<evidence type="ECO:0000256" key="1">
    <source>
        <dbReference type="ARBA" id="ARBA00007401"/>
    </source>
</evidence>
<gene>
    <name evidence="10" type="primary">uidA</name>
    <name evidence="10" type="ORF">RQP18_09000</name>
</gene>
<dbReference type="GO" id="GO:0004566">
    <property type="term" value="F:beta-glucuronidase activity"/>
    <property type="evidence" value="ECO:0007669"/>
    <property type="project" value="UniProtKB-EC"/>
</dbReference>
<evidence type="ECO:0000256" key="4">
    <source>
        <dbReference type="ARBA" id="ARBA00022801"/>
    </source>
</evidence>
<keyword evidence="11" id="KW-1185">Reference proteome</keyword>
<keyword evidence="5 6" id="KW-0326">Glycosidase</keyword>
<dbReference type="PROSITE" id="PS00719">
    <property type="entry name" value="GLYCOSYL_HYDROL_F2_1"/>
    <property type="match status" value="1"/>
</dbReference>
<dbReference type="Pfam" id="PF02836">
    <property type="entry name" value="Glyco_hydro_2_C"/>
    <property type="match status" value="1"/>
</dbReference>
<dbReference type="EC" id="3.2.1.31" evidence="2"/>
<dbReference type="PROSITE" id="PS00608">
    <property type="entry name" value="GLYCOSYL_HYDROL_F2_2"/>
    <property type="match status" value="1"/>
</dbReference>
<accession>A0ABZ3CHD6</accession>
<dbReference type="InterPro" id="IPR008979">
    <property type="entry name" value="Galactose-bd-like_sf"/>
</dbReference>
<dbReference type="InterPro" id="IPR023230">
    <property type="entry name" value="Glyco_hydro_2_CS"/>
</dbReference>
<dbReference type="Gene3D" id="2.60.120.260">
    <property type="entry name" value="Galactose-binding domain-like"/>
    <property type="match status" value="1"/>
</dbReference>
<dbReference type="Proteomes" id="UP001455384">
    <property type="component" value="Chromosome"/>
</dbReference>
<evidence type="ECO:0000313" key="10">
    <source>
        <dbReference type="EMBL" id="WZX28791.1"/>
    </source>
</evidence>
<dbReference type="PANTHER" id="PTHR10066:SF67">
    <property type="entry name" value="BETA-GLUCURONIDASE"/>
    <property type="match status" value="1"/>
</dbReference>
<evidence type="ECO:0000259" key="8">
    <source>
        <dbReference type="Pfam" id="PF02836"/>
    </source>
</evidence>
<evidence type="ECO:0000256" key="3">
    <source>
        <dbReference type="ARBA" id="ARBA00016205"/>
    </source>
</evidence>
<dbReference type="InterPro" id="IPR006104">
    <property type="entry name" value="Glyco_hydro_2_N"/>
</dbReference>
<reference evidence="11" key="1">
    <citation type="submission" date="2023-10" db="EMBL/GenBank/DDBJ databases">
        <title>Genome analysis and identification of Salinococcus sp. Bachu38 nov., a PGPR from the rhizosphere of Tamarix.</title>
        <authorList>
            <person name="Liang Z."/>
            <person name="Zhang X."/>
            <person name="Jia J."/>
            <person name="Chen X."/>
            <person name="Wang Y."/>
            <person name="Wang Q."/>
            <person name="Wang R."/>
        </authorList>
    </citation>
    <scope>NUCLEOTIDE SEQUENCE [LARGE SCALE GENOMIC DNA]</scope>
    <source>
        <strain evidence="11">Bachu38</strain>
    </source>
</reference>
<dbReference type="InterPro" id="IPR006102">
    <property type="entry name" value="Ig-like_GH2"/>
</dbReference>
<dbReference type="SUPFAM" id="SSF51445">
    <property type="entry name" value="(Trans)glycosidases"/>
    <property type="match status" value="1"/>
</dbReference>
<dbReference type="SUPFAM" id="SSF49303">
    <property type="entry name" value="beta-Galactosidase/glucuronidase domain"/>
    <property type="match status" value="1"/>
</dbReference>
<evidence type="ECO:0000256" key="2">
    <source>
        <dbReference type="ARBA" id="ARBA00012761"/>
    </source>
</evidence>
<dbReference type="NCBIfam" id="NF007538">
    <property type="entry name" value="PRK10150.1"/>
    <property type="match status" value="1"/>
</dbReference>
<evidence type="ECO:0000313" key="11">
    <source>
        <dbReference type="Proteomes" id="UP001455384"/>
    </source>
</evidence>
<sequence>MLYPITTETRNLIDLSGVWKFKLDEGQGHEEKWYSEKLDTKEYMAVPASYNDAAVYEKTRNHVGTVWYEKEFTLPKHIREEEIILRFGSVTHNAEVYFNGGKIAEHKGGFLPFEVKINEHLEKGKNRVTVAVDNILDESTLPVGMYKEETVNGRTKKYNDPNFDFFNYAGIHRPVKIYTVPKVHVSDLTVSPVNENGSYAFDYEVETSGEAEKVEIVVQDEDGNVVYEGEGKTGKASIKEPKLWEPMDSYLYDFNVYLKDGSGEVLDHYVLPAGIRTVEVADGQFRINDKPFYFKGFGKHEDTYIHGRGFNEAANILDFNLMKWIGANSFRTAHYPYSEEMMRLADREGFVVIDETPAVGVHLNFMATMFGPGEKRNTWKEIQTMDHHREVIKDLVKRDKNHASVVLWSIANEPASEEEGAYDYFKPLYDLTKECDPQKRPATVVTHLMATPEKEQVADLVDVLAMNRYYGWYTQSGDLEDAKIALENEFQHYAEAYPDKPIIMTEYGADTVAGFHAVDPIMFTEEYQKLFLEANHEIFDKTKNFVGEHIWNFADFETSQGVIRVQGNKKGIFTRDRKPKMAAHYMKERWEGIPHYNYKK</sequence>
<dbReference type="Pfam" id="PF00703">
    <property type="entry name" value="Glyco_hydro_2"/>
    <property type="match status" value="1"/>
</dbReference>
<evidence type="ECO:0000259" key="9">
    <source>
        <dbReference type="Pfam" id="PF02837"/>
    </source>
</evidence>